<feature type="active site" description="Proton acceptor" evidence="1">
    <location>
        <position position="28"/>
    </location>
</feature>
<dbReference type="CDD" id="cd07761">
    <property type="entry name" value="CYTH-like_CthTTM-like"/>
    <property type="match status" value="1"/>
</dbReference>
<dbReference type="AlphaFoldDB" id="A0A9D1A4N7"/>
<evidence type="ECO:0000256" key="1">
    <source>
        <dbReference type="PIRSR" id="PIRSR016487-1"/>
    </source>
</evidence>
<accession>A0A9D1A4N7</accession>
<evidence type="ECO:0000313" key="4">
    <source>
        <dbReference type="Proteomes" id="UP000824250"/>
    </source>
</evidence>
<dbReference type="SMART" id="SM01118">
    <property type="entry name" value="CYTH"/>
    <property type="match status" value="1"/>
</dbReference>
<reference evidence="3" key="2">
    <citation type="journal article" date="2021" name="PeerJ">
        <title>Extensive microbial diversity within the chicken gut microbiome revealed by metagenomics and culture.</title>
        <authorList>
            <person name="Gilroy R."/>
            <person name="Ravi A."/>
            <person name="Getino M."/>
            <person name="Pursley I."/>
            <person name="Horton D.L."/>
            <person name="Alikhan N.F."/>
            <person name="Baker D."/>
            <person name="Gharbi K."/>
            <person name="Hall N."/>
            <person name="Watson M."/>
            <person name="Adriaenssens E.M."/>
            <person name="Foster-Nyarko E."/>
            <person name="Jarju S."/>
            <person name="Secka A."/>
            <person name="Antonio M."/>
            <person name="Oren A."/>
            <person name="Chaudhuri R.R."/>
            <person name="La Ragione R."/>
            <person name="Hildebrand F."/>
            <person name="Pallen M.J."/>
        </authorList>
    </citation>
    <scope>NUCLEOTIDE SEQUENCE</scope>
    <source>
        <strain evidence="3">CHK180-2868</strain>
    </source>
</reference>
<dbReference type="Proteomes" id="UP000824250">
    <property type="component" value="Unassembled WGS sequence"/>
</dbReference>
<evidence type="ECO:0000259" key="2">
    <source>
        <dbReference type="PROSITE" id="PS51707"/>
    </source>
</evidence>
<dbReference type="PANTHER" id="PTHR40114">
    <property type="entry name" value="SLR0698 PROTEIN"/>
    <property type="match status" value="1"/>
</dbReference>
<dbReference type="PROSITE" id="PS51707">
    <property type="entry name" value="CYTH"/>
    <property type="match status" value="1"/>
</dbReference>
<organism evidence="3 4">
    <name type="scientific">Candidatus Copromonas faecavium</name>
    <name type="common">nom. illeg.</name>
    <dbReference type="NCBI Taxonomy" id="2840740"/>
    <lineage>
        <taxon>Bacteria</taxon>
        <taxon>Bacillati</taxon>
        <taxon>Bacillota</taxon>
        <taxon>Clostridia</taxon>
        <taxon>Lachnospirales</taxon>
        <taxon>Lachnospiraceae</taxon>
        <taxon>Candidatus Copromonas (nom. illeg.)</taxon>
    </lineage>
</organism>
<sequence length="163" mass="18705">MEIERKFLVSSPPEEFRRCPFHQIEQAYLCTGPVVRIRREDQSYYLTYKSQGTLSREEYNLPLTAQAYSHLLEKADGTVLTKKRYLLPADGRPDLTIELDIFEGAFSGLILAEVEFSSEEDALSFNPPDWFGKDVTWSGEYQNSRLAMTEHPEAILASLPHEL</sequence>
<dbReference type="InterPro" id="IPR012042">
    <property type="entry name" value="NeuTTM/CthTTM-like"/>
</dbReference>
<dbReference type="Pfam" id="PF01928">
    <property type="entry name" value="CYTH"/>
    <property type="match status" value="1"/>
</dbReference>
<dbReference type="PANTHER" id="PTHR40114:SF1">
    <property type="entry name" value="SLR0698 PROTEIN"/>
    <property type="match status" value="1"/>
</dbReference>
<dbReference type="InterPro" id="IPR033469">
    <property type="entry name" value="CYTH-like_dom_sf"/>
</dbReference>
<dbReference type="PIRSF" id="PIRSF016487">
    <property type="entry name" value="CYTH_UCP016487"/>
    <property type="match status" value="1"/>
</dbReference>
<gene>
    <name evidence="3" type="ORF">IAB28_06825</name>
</gene>
<evidence type="ECO:0000313" key="3">
    <source>
        <dbReference type="EMBL" id="HIR05664.1"/>
    </source>
</evidence>
<dbReference type="InterPro" id="IPR023577">
    <property type="entry name" value="CYTH_domain"/>
</dbReference>
<protein>
    <submittedName>
        <fullName evidence="3">CYTH domain-containing protein</fullName>
    </submittedName>
</protein>
<reference evidence="3" key="1">
    <citation type="submission" date="2020-10" db="EMBL/GenBank/DDBJ databases">
        <authorList>
            <person name="Gilroy R."/>
        </authorList>
    </citation>
    <scope>NUCLEOTIDE SEQUENCE</scope>
    <source>
        <strain evidence="3">CHK180-2868</strain>
    </source>
</reference>
<dbReference type="EMBL" id="DVGC01000036">
    <property type="protein sequence ID" value="HIR05664.1"/>
    <property type="molecule type" value="Genomic_DNA"/>
</dbReference>
<dbReference type="Gene3D" id="2.40.320.10">
    <property type="entry name" value="Hypothetical Protein Pfu-838710-001"/>
    <property type="match status" value="1"/>
</dbReference>
<name>A0A9D1A4N7_9FIRM</name>
<proteinExistence type="predicted"/>
<dbReference type="SUPFAM" id="SSF55154">
    <property type="entry name" value="CYTH-like phosphatases"/>
    <property type="match status" value="1"/>
</dbReference>
<comment type="caution">
    <text evidence="3">The sequence shown here is derived from an EMBL/GenBank/DDBJ whole genome shotgun (WGS) entry which is preliminary data.</text>
</comment>
<feature type="domain" description="CYTH" evidence="2">
    <location>
        <begin position="1"/>
        <end position="150"/>
    </location>
</feature>